<dbReference type="Proteomes" id="UP000759537">
    <property type="component" value="Unassembled WGS sequence"/>
</dbReference>
<dbReference type="GO" id="GO:0003723">
    <property type="term" value="F:RNA binding"/>
    <property type="evidence" value="ECO:0007669"/>
    <property type="project" value="TreeGrafter"/>
</dbReference>
<dbReference type="GO" id="GO:0008270">
    <property type="term" value="F:zinc ion binding"/>
    <property type="evidence" value="ECO:0007669"/>
    <property type="project" value="UniProtKB-KW"/>
</dbReference>
<accession>A0A9P5TAW5</accession>
<keyword evidence="1" id="KW-0479">Metal-binding</keyword>
<dbReference type="OrthoDB" id="191651at2759"/>
<sequence length="432" mass="48009">LAVFSLLVSDPVFDLIFPPRVNRYFCKYSDAYIADDVPSRQYHENGFRHEGNVNRFVRGLYKVGEKRRKYTDEEKREMRGIEQAASAAFAEEVGAGRAQYTTTASSPSSSTVAPSEKKPQKRGGIPGYRACRAEAERRRTQGVVGDWQTVESALTEPPSGTVDEVQNAEGNQRTGSDKRAAAPADEDEGRWKLRKKTAAVGLGEIYDPGIIAIKPKEAKAETASQVDISMLGDTTATASVTDVSVKEEPLLVKLEETITPSGENASSGRSSFRKRKTPLGRGASSRGRRSLLHKLVITFFHQLIFDTPQLSQFIGRTPKFKAHLEAHVILDVWDPSADIGGALELGILYGKSDWQLSSVTQLCSSSFPRALIPMVDHLYIQCGYLDMFWRDDIENRQRPELLHPFSAVKHLYISWGCTPRVAPALQDFSRKE</sequence>
<dbReference type="SUPFAM" id="SSF57667">
    <property type="entry name" value="beta-beta-alpha zinc fingers"/>
    <property type="match status" value="1"/>
</dbReference>
<dbReference type="InterPro" id="IPR013085">
    <property type="entry name" value="U1-CZ_Znf_C2H2"/>
</dbReference>
<gene>
    <name evidence="6" type="ORF">DFH94DRAFT_822749</name>
</gene>
<dbReference type="EMBL" id="WHVB01000005">
    <property type="protein sequence ID" value="KAF8482528.1"/>
    <property type="molecule type" value="Genomic_DNA"/>
</dbReference>
<evidence type="ECO:0000256" key="3">
    <source>
        <dbReference type="ARBA" id="ARBA00022833"/>
    </source>
</evidence>
<keyword evidence="2" id="KW-0863">Zinc-finger</keyword>
<evidence type="ECO:0000313" key="7">
    <source>
        <dbReference type="Proteomes" id="UP000759537"/>
    </source>
</evidence>
<dbReference type="AlphaFoldDB" id="A0A9P5TAW5"/>
<feature type="non-terminal residue" evidence="6">
    <location>
        <position position="1"/>
    </location>
</feature>
<feature type="domain" description="U1-C C2H2-type zinc finger" evidence="5">
    <location>
        <begin position="23"/>
        <end position="56"/>
    </location>
</feature>
<dbReference type="Pfam" id="PF06220">
    <property type="entry name" value="zf-U1"/>
    <property type="match status" value="1"/>
</dbReference>
<evidence type="ECO:0000256" key="2">
    <source>
        <dbReference type="ARBA" id="ARBA00022771"/>
    </source>
</evidence>
<proteinExistence type="predicted"/>
<feature type="compositionally biased region" description="Low complexity" evidence="4">
    <location>
        <begin position="98"/>
        <end position="114"/>
    </location>
</feature>
<reference evidence="6" key="2">
    <citation type="journal article" date="2020" name="Nat. Commun.">
        <title>Large-scale genome sequencing of mycorrhizal fungi provides insights into the early evolution of symbiotic traits.</title>
        <authorList>
            <person name="Miyauchi S."/>
            <person name="Kiss E."/>
            <person name="Kuo A."/>
            <person name="Drula E."/>
            <person name="Kohler A."/>
            <person name="Sanchez-Garcia M."/>
            <person name="Morin E."/>
            <person name="Andreopoulos B."/>
            <person name="Barry K.W."/>
            <person name="Bonito G."/>
            <person name="Buee M."/>
            <person name="Carver A."/>
            <person name="Chen C."/>
            <person name="Cichocki N."/>
            <person name="Clum A."/>
            <person name="Culley D."/>
            <person name="Crous P.W."/>
            <person name="Fauchery L."/>
            <person name="Girlanda M."/>
            <person name="Hayes R.D."/>
            <person name="Keri Z."/>
            <person name="LaButti K."/>
            <person name="Lipzen A."/>
            <person name="Lombard V."/>
            <person name="Magnuson J."/>
            <person name="Maillard F."/>
            <person name="Murat C."/>
            <person name="Nolan M."/>
            <person name="Ohm R.A."/>
            <person name="Pangilinan J."/>
            <person name="Pereira M.F."/>
            <person name="Perotto S."/>
            <person name="Peter M."/>
            <person name="Pfister S."/>
            <person name="Riley R."/>
            <person name="Sitrit Y."/>
            <person name="Stielow J.B."/>
            <person name="Szollosi G."/>
            <person name="Zifcakova L."/>
            <person name="Stursova M."/>
            <person name="Spatafora J.W."/>
            <person name="Tedersoo L."/>
            <person name="Vaario L.M."/>
            <person name="Yamada A."/>
            <person name="Yan M."/>
            <person name="Wang P."/>
            <person name="Xu J."/>
            <person name="Bruns T."/>
            <person name="Baldrian P."/>
            <person name="Vilgalys R."/>
            <person name="Dunand C."/>
            <person name="Henrissat B."/>
            <person name="Grigoriev I.V."/>
            <person name="Hibbett D."/>
            <person name="Nagy L.G."/>
            <person name="Martin F.M."/>
        </authorList>
    </citation>
    <scope>NUCLEOTIDE SEQUENCE</scope>
    <source>
        <strain evidence="6">Prilba</strain>
    </source>
</reference>
<reference evidence="6" key="1">
    <citation type="submission" date="2019-10" db="EMBL/GenBank/DDBJ databases">
        <authorList>
            <consortium name="DOE Joint Genome Institute"/>
            <person name="Kuo A."/>
            <person name="Miyauchi S."/>
            <person name="Kiss E."/>
            <person name="Drula E."/>
            <person name="Kohler A."/>
            <person name="Sanchez-Garcia M."/>
            <person name="Andreopoulos B."/>
            <person name="Barry K.W."/>
            <person name="Bonito G."/>
            <person name="Buee M."/>
            <person name="Carver A."/>
            <person name="Chen C."/>
            <person name="Cichocki N."/>
            <person name="Clum A."/>
            <person name="Culley D."/>
            <person name="Crous P.W."/>
            <person name="Fauchery L."/>
            <person name="Girlanda M."/>
            <person name="Hayes R."/>
            <person name="Keri Z."/>
            <person name="LaButti K."/>
            <person name="Lipzen A."/>
            <person name="Lombard V."/>
            <person name="Magnuson J."/>
            <person name="Maillard F."/>
            <person name="Morin E."/>
            <person name="Murat C."/>
            <person name="Nolan M."/>
            <person name="Ohm R."/>
            <person name="Pangilinan J."/>
            <person name="Pereira M."/>
            <person name="Perotto S."/>
            <person name="Peter M."/>
            <person name="Riley R."/>
            <person name="Sitrit Y."/>
            <person name="Stielow B."/>
            <person name="Szollosi G."/>
            <person name="Zifcakova L."/>
            <person name="Stursova M."/>
            <person name="Spatafora J.W."/>
            <person name="Tedersoo L."/>
            <person name="Vaario L.-M."/>
            <person name="Yamada A."/>
            <person name="Yan M."/>
            <person name="Wang P."/>
            <person name="Xu J."/>
            <person name="Bruns T."/>
            <person name="Baldrian P."/>
            <person name="Vilgalys R."/>
            <person name="Henrissat B."/>
            <person name="Grigoriev I.V."/>
            <person name="Hibbett D."/>
            <person name="Nagy L.G."/>
            <person name="Martin F.M."/>
        </authorList>
    </citation>
    <scope>NUCLEOTIDE SEQUENCE</scope>
    <source>
        <strain evidence="6">Prilba</strain>
    </source>
</reference>
<organism evidence="6 7">
    <name type="scientific">Russula ochroleuca</name>
    <dbReference type="NCBI Taxonomy" id="152965"/>
    <lineage>
        <taxon>Eukaryota</taxon>
        <taxon>Fungi</taxon>
        <taxon>Dikarya</taxon>
        <taxon>Basidiomycota</taxon>
        <taxon>Agaricomycotina</taxon>
        <taxon>Agaricomycetes</taxon>
        <taxon>Russulales</taxon>
        <taxon>Russulaceae</taxon>
        <taxon>Russula</taxon>
    </lineage>
</organism>
<evidence type="ECO:0000256" key="1">
    <source>
        <dbReference type="ARBA" id="ARBA00022723"/>
    </source>
</evidence>
<feature type="region of interest" description="Disordered" evidence="4">
    <location>
        <begin position="259"/>
        <end position="285"/>
    </location>
</feature>
<evidence type="ECO:0000259" key="5">
    <source>
        <dbReference type="Pfam" id="PF06220"/>
    </source>
</evidence>
<keyword evidence="3" id="KW-0862">Zinc</keyword>
<name>A0A9P5TAW5_9AGAM</name>
<protein>
    <recommendedName>
        <fullName evidence="5">U1-C C2H2-type zinc finger domain-containing protein</fullName>
    </recommendedName>
</protein>
<comment type="caution">
    <text evidence="6">The sequence shown here is derived from an EMBL/GenBank/DDBJ whole genome shotgun (WGS) entry which is preliminary data.</text>
</comment>
<keyword evidence="7" id="KW-1185">Reference proteome</keyword>
<dbReference type="InterPro" id="IPR040023">
    <property type="entry name" value="WBP4"/>
</dbReference>
<dbReference type="InterPro" id="IPR036236">
    <property type="entry name" value="Znf_C2H2_sf"/>
</dbReference>
<dbReference type="GO" id="GO:0000398">
    <property type="term" value="P:mRNA splicing, via spliceosome"/>
    <property type="evidence" value="ECO:0007669"/>
    <property type="project" value="InterPro"/>
</dbReference>
<evidence type="ECO:0000256" key="4">
    <source>
        <dbReference type="SAM" id="MobiDB-lite"/>
    </source>
</evidence>
<feature type="region of interest" description="Disordered" evidence="4">
    <location>
        <begin position="98"/>
        <end position="190"/>
    </location>
</feature>
<dbReference type="GO" id="GO:0071011">
    <property type="term" value="C:precatalytic spliceosome"/>
    <property type="evidence" value="ECO:0007669"/>
    <property type="project" value="TreeGrafter"/>
</dbReference>
<dbReference type="PANTHER" id="PTHR13173">
    <property type="entry name" value="WW DOMAIN BINDING PROTEIN 4"/>
    <property type="match status" value="1"/>
</dbReference>
<dbReference type="Gene3D" id="3.30.160.60">
    <property type="entry name" value="Classic Zinc Finger"/>
    <property type="match status" value="1"/>
</dbReference>
<feature type="compositionally biased region" description="Polar residues" evidence="4">
    <location>
        <begin position="259"/>
        <end position="270"/>
    </location>
</feature>
<dbReference type="PANTHER" id="PTHR13173:SF10">
    <property type="entry name" value="WW DOMAIN-BINDING PROTEIN 4"/>
    <property type="match status" value="1"/>
</dbReference>
<evidence type="ECO:0000313" key="6">
    <source>
        <dbReference type="EMBL" id="KAF8482528.1"/>
    </source>
</evidence>